<accession>A0A9P1PXC3</accession>
<dbReference type="EMBL" id="CPZF01000009">
    <property type="protein sequence ID" value="CNG10542.1"/>
    <property type="molecule type" value="Genomic_DNA"/>
</dbReference>
<comment type="caution">
    <text evidence="1">The sequence shown here is derived from an EMBL/GenBank/DDBJ whole genome shotgun (WGS) entry which is preliminary data.</text>
</comment>
<reference evidence="1 2" key="1">
    <citation type="submission" date="2015-03" db="EMBL/GenBank/DDBJ databases">
        <authorList>
            <consortium name="Pathogen Informatics"/>
            <person name="Murphy D."/>
        </authorList>
    </citation>
    <scope>NUCLEOTIDE SEQUENCE [LARGE SCALE GENOMIC DNA]</scope>
    <source>
        <strain evidence="1 2">IP27818</strain>
    </source>
</reference>
<evidence type="ECO:0000313" key="1">
    <source>
        <dbReference type="EMBL" id="CNG10542.1"/>
    </source>
</evidence>
<dbReference type="Pfam" id="PF26207">
    <property type="entry name" value="Phage_phiTE_015"/>
    <property type="match status" value="1"/>
</dbReference>
<sequence length="102" mass="11814">MMDITKSREESRKQFEYEAGKALCLPASIIELARKGDGYDHAFDSMNIMHPLNGWWHWWKAGRESIEVELPDPGYYDRTSQFAVDVYEALRTAGIRIKGECE</sequence>
<dbReference type="Proteomes" id="UP000041356">
    <property type="component" value="Unassembled WGS sequence"/>
</dbReference>
<dbReference type="RefSeq" id="WP_253276513.1">
    <property type="nucleotide sequence ID" value="NZ_CPZF01000009.1"/>
</dbReference>
<name>A0A9P1PXC3_YEREN</name>
<dbReference type="InterPro" id="IPR058601">
    <property type="entry name" value="Phage_phiTE_015-like"/>
</dbReference>
<gene>
    <name evidence="1" type="ORF">ERS137939_03244</name>
</gene>
<organism evidence="1 2">
    <name type="scientific">Yersinia enterocolitica</name>
    <dbReference type="NCBI Taxonomy" id="630"/>
    <lineage>
        <taxon>Bacteria</taxon>
        <taxon>Pseudomonadati</taxon>
        <taxon>Pseudomonadota</taxon>
        <taxon>Gammaproteobacteria</taxon>
        <taxon>Enterobacterales</taxon>
        <taxon>Yersiniaceae</taxon>
        <taxon>Yersinia</taxon>
    </lineage>
</organism>
<proteinExistence type="predicted"/>
<dbReference type="AlphaFoldDB" id="A0A9P1PXC3"/>
<protein>
    <submittedName>
        <fullName evidence="1">Uncharacterized protein</fullName>
    </submittedName>
</protein>
<evidence type="ECO:0000313" key="2">
    <source>
        <dbReference type="Proteomes" id="UP000041356"/>
    </source>
</evidence>